<dbReference type="SUPFAM" id="SSF75011">
    <property type="entry name" value="3-carboxy-cis,cis-mucoante lactonizing enzyme"/>
    <property type="match status" value="1"/>
</dbReference>
<keyword evidence="1" id="KW-1133">Transmembrane helix</keyword>
<protein>
    <recommendedName>
        <fullName evidence="4">WD40 repeat domain-containing protein</fullName>
    </recommendedName>
</protein>
<keyword evidence="1" id="KW-0812">Transmembrane</keyword>
<keyword evidence="1" id="KW-0472">Membrane</keyword>
<dbReference type="EMBL" id="QXEC01000045">
    <property type="protein sequence ID" value="RIV30853.1"/>
    <property type="molecule type" value="Genomic_DNA"/>
</dbReference>
<feature type="transmembrane region" description="Helical" evidence="1">
    <location>
        <begin position="64"/>
        <end position="85"/>
    </location>
</feature>
<organism evidence="2 3">
    <name type="scientific">Micromonospora radicis</name>
    <dbReference type="NCBI Taxonomy" id="1894971"/>
    <lineage>
        <taxon>Bacteria</taxon>
        <taxon>Bacillati</taxon>
        <taxon>Actinomycetota</taxon>
        <taxon>Actinomycetes</taxon>
        <taxon>Micromonosporales</taxon>
        <taxon>Micromonosporaceae</taxon>
        <taxon>Micromonospora</taxon>
    </lineage>
</organism>
<dbReference type="RefSeq" id="WP_119579853.1">
    <property type="nucleotide sequence ID" value="NZ_QXEC01000045.1"/>
</dbReference>
<gene>
    <name evidence="2" type="ORF">D2L64_26100</name>
</gene>
<comment type="caution">
    <text evidence="2">The sequence shown here is derived from an EMBL/GenBank/DDBJ whole genome shotgun (WGS) entry which is preliminary data.</text>
</comment>
<dbReference type="InterPro" id="IPR011042">
    <property type="entry name" value="6-blade_b-propeller_TolB-like"/>
</dbReference>
<dbReference type="Proteomes" id="UP000283832">
    <property type="component" value="Unassembled WGS sequence"/>
</dbReference>
<dbReference type="Gene3D" id="2.120.10.30">
    <property type="entry name" value="TolB, C-terminal domain"/>
    <property type="match status" value="1"/>
</dbReference>
<proteinExistence type="predicted"/>
<evidence type="ECO:0000313" key="2">
    <source>
        <dbReference type="EMBL" id="RIV30853.1"/>
    </source>
</evidence>
<reference evidence="2 3" key="1">
    <citation type="submission" date="2018-08" db="EMBL/GenBank/DDBJ databases">
        <title>Jishengella sp. nov., isolated from a root of Azadirachta indica A. Juss. var. siamensis Valenton.</title>
        <authorList>
            <person name="Kuncharoen N."/>
            <person name="Tanasupawat S."/>
            <person name="Kudo T."/>
            <person name="Ohkuma M."/>
        </authorList>
    </citation>
    <scope>NUCLEOTIDE SEQUENCE [LARGE SCALE GENOMIC DNA]</scope>
    <source>
        <strain evidence="2 3">AZ1-13</strain>
    </source>
</reference>
<evidence type="ECO:0000256" key="1">
    <source>
        <dbReference type="SAM" id="Phobius"/>
    </source>
</evidence>
<accession>A0A418MMX8</accession>
<keyword evidence="3" id="KW-1185">Reference proteome</keyword>
<sequence>MNVVPEERDNLNATPDRPYEVAQDELEHAVRETFSRQAATPYAPSLDPAAAVIRRANRIQRRRALAGMGLTAVAIVAVTTGALQLGADPPPNGGRVVIGESDQLPEIAWTPTLPPPSPDTGTPLAEVDLVLGDAIATAQGRRVTIVGAGPIERAHRLSDGRGWLAVGTPGLAGRFLWSVSPNGSVQVLLAGADEIVLDEKGRQVAWKQGAELASAQIINGELTAPARAEAPAEAVPLGFVGGAVLVRLAPDRPGHVLWRLHPGVLDPGPDRASARVFGALPDGRLVGEVVTDPPGSCLTLLDPVPGLTPAGPECGPRLDGAGAGSVSPDGRWLLVNDRSEGRAAAFLVDLESLGSAAEPVTAGPSFTGSVVWSAPGTAYYADAEGRVVRVDVGRAAAGRPATTLSIGSLPAGRLPVVVSGG</sequence>
<dbReference type="AlphaFoldDB" id="A0A418MMX8"/>
<name>A0A418MMX8_9ACTN</name>
<evidence type="ECO:0000313" key="3">
    <source>
        <dbReference type="Proteomes" id="UP000283832"/>
    </source>
</evidence>
<dbReference type="OrthoDB" id="3403802at2"/>
<evidence type="ECO:0008006" key="4">
    <source>
        <dbReference type="Google" id="ProtNLM"/>
    </source>
</evidence>